<accession>A0A4Q0U831</accession>
<name>A0A4Q0U831_9BACT</name>
<gene>
    <name evidence="1" type="ORF">K8V47_07875</name>
</gene>
<proteinExistence type="predicted"/>
<dbReference type="AlphaFoldDB" id="A0A4Q0U831"/>
<reference evidence="1" key="1">
    <citation type="journal article" date="2021" name="PeerJ">
        <title>Extensive microbial diversity within the chicken gut microbiome revealed by metagenomics and culture.</title>
        <authorList>
            <person name="Gilroy R."/>
            <person name="Ravi A."/>
            <person name="Getino M."/>
            <person name="Pursley I."/>
            <person name="Horton D.L."/>
            <person name="Alikhan N.F."/>
            <person name="Baker D."/>
            <person name="Gharbi K."/>
            <person name="Hall N."/>
            <person name="Watson M."/>
            <person name="Adriaenssens E.M."/>
            <person name="Foster-Nyarko E."/>
            <person name="Jarju S."/>
            <person name="Secka A."/>
            <person name="Antonio M."/>
            <person name="Oren A."/>
            <person name="Chaudhuri R.R."/>
            <person name="La Ragione R."/>
            <person name="Hildebrand F."/>
            <person name="Pallen M.J."/>
        </authorList>
    </citation>
    <scope>NUCLEOTIDE SEQUENCE</scope>
    <source>
        <strain evidence="1">4100</strain>
    </source>
</reference>
<sequence length="93" mass="10350">MDQFELEKPSERPLIKRNFLWMIIAGVMIVAGFLLMLGESSTTERFNPDIFSTRRTVVGPTLSFCGYVIMAVALILKPSVLQAAKATEEEGNL</sequence>
<evidence type="ECO:0000313" key="2">
    <source>
        <dbReference type="Proteomes" id="UP000711407"/>
    </source>
</evidence>
<dbReference type="Proteomes" id="UP000711407">
    <property type="component" value="Unassembled WGS sequence"/>
</dbReference>
<organism evidence="1 2">
    <name type="scientific">Candidatus Amulumruptor caecigallinarius</name>
    <dbReference type="NCBI Taxonomy" id="2109911"/>
    <lineage>
        <taxon>Bacteria</taxon>
        <taxon>Pseudomonadati</taxon>
        <taxon>Bacteroidota</taxon>
        <taxon>Bacteroidia</taxon>
        <taxon>Bacteroidales</taxon>
        <taxon>Muribaculaceae</taxon>
        <taxon>Candidatus Amulumruptor</taxon>
    </lineage>
</organism>
<evidence type="ECO:0000313" key="1">
    <source>
        <dbReference type="EMBL" id="HJE39654.1"/>
    </source>
</evidence>
<reference evidence="1" key="2">
    <citation type="submission" date="2021-09" db="EMBL/GenBank/DDBJ databases">
        <authorList>
            <person name="Gilroy R."/>
        </authorList>
    </citation>
    <scope>NUCLEOTIDE SEQUENCE</scope>
    <source>
        <strain evidence="1">4100</strain>
    </source>
</reference>
<dbReference type="Pfam" id="PF11297">
    <property type="entry name" value="DUF3098"/>
    <property type="match status" value="1"/>
</dbReference>
<comment type="caution">
    <text evidence="1">The sequence shown here is derived from an EMBL/GenBank/DDBJ whole genome shotgun (WGS) entry which is preliminary data.</text>
</comment>
<dbReference type="EMBL" id="DYXT01000040">
    <property type="protein sequence ID" value="HJE39654.1"/>
    <property type="molecule type" value="Genomic_DNA"/>
</dbReference>
<protein>
    <submittedName>
        <fullName evidence="1">DUF3098 domain-containing protein</fullName>
    </submittedName>
</protein>
<dbReference type="InterPro" id="IPR021448">
    <property type="entry name" value="DUF3098"/>
</dbReference>